<gene>
    <name evidence="1" type="ORF">C1H87_05410</name>
</gene>
<dbReference type="RefSeq" id="WP_102754840.1">
    <property type="nucleotide sequence ID" value="NZ_CP025791.1"/>
</dbReference>
<organism evidence="1 2">
    <name type="scientific">Flavivirga eckloniae</name>
    <dbReference type="NCBI Taxonomy" id="1803846"/>
    <lineage>
        <taxon>Bacteria</taxon>
        <taxon>Pseudomonadati</taxon>
        <taxon>Bacteroidota</taxon>
        <taxon>Flavobacteriia</taxon>
        <taxon>Flavobacteriales</taxon>
        <taxon>Flavobacteriaceae</taxon>
        <taxon>Flavivirga</taxon>
    </lineage>
</organism>
<dbReference type="GO" id="GO:0032259">
    <property type="term" value="P:methylation"/>
    <property type="evidence" value="ECO:0007669"/>
    <property type="project" value="UniProtKB-KW"/>
</dbReference>
<dbReference type="Proteomes" id="UP000235826">
    <property type="component" value="Chromosome"/>
</dbReference>
<dbReference type="CDD" id="cd02440">
    <property type="entry name" value="AdoMet_MTases"/>
    <property type="match status" value="1"/>
</dbReference>
<keyword evidence="1" id="KW-0808">Transferase</keyword>
<dbReference type="OrthoDB" id="3896938at2"/>
<evidence type="ECO:0000313" key="1">
    <source>
        <dbReference type="EMBL" id="AUP78182.1"/>
    </source>
</evidence>
<accession>A0A2K9PM99</accession>
<keyword evidence="1" id="KW-0489">Methyltransferase</keyword>
<keyword evidence="2" id="KW-1185">Reference proteome</keyword>
<dbReference type="InterPro" id="IPR029063">
    <property type="entry name" value="SAM-dependent_MTases_sf"/>
</dbReference>
<name>A0A2K9PM99_9FLAO</name>
<dbReference type="AlphaFoldDB" id="A0A2K9PM99"/>
<protein>
    <submittedName>
        <fullName evidence="1">SAM-dependent methyltransferase</fullName>
    </submittedName>
</protein>
<proteinExistence type="predicted"/>
<dbReference type="GO" id="GO:0008168">
    <property type="term" value="F:methyltransferase activity"/>
    <property type="evidence" value="ECO:0007669"/>
    <property type="project" value="UniProtKB-KW"/>
</dbReference>
<dbReference type="Pfam" id="PF13489">
    <property type="entry name" value="Methyltransf_23"/>
    <property type="match status" value="1"/>
</dbReference>
<reference evidence="1 2" key="1">
    <citation type="submission" date="2018-01" db="EMBL/GenBank/DDBJ databases">
        <title>Complete genome sequence of Flavivirga eckloniae ECD14 isolated from seaweed Ecklonia cava.</title>
        <authorList>
            <person name="Lee J.H."/>
            <person name="Baik K.S."/>
            <person name="Seong C.N."/>
        </authorList>
    </citation>
    <scope>NUCLEOTIDE SEQUENCE [LARGE SCALE GENOMIC DNA]</scope>
    <source>
        <strain evidence="1 2">ECD14</strain>
    </source>
</reference>
<dbReference type="SUPFAM" id="SSF53335">
    <property type="entry name" value="S-adenosyl-L-methionine-dependent methyltransferases"/>
    <property type="match status" value="1"/>
</dbReference>
<evidence type="ECO:0000313" key="2">
    <source>
        <dbReference type="Proteomes" id="UP000235826"/>
    </source>
</evidence>
<dbReference type="KEGG" id="fek:C1H87_05410"/>
<sequence>MFKILKKIKRKIKKPRGSFSCSVCGTDAVNLMPLPQKYLRSFDKFGFVHSIFLFETLNLFNYSCEKCSSADRSRLMALYLTDYFNKNNADKSLSLLDIAPTKHLQDYFKKHIVSGKYRTADLAMEGVDDKIDIQDMKLYEDNTWDVIICSHVLEHVKNDQKAIDEIYRVLKEGGIAILMVPIILEIDKSVEADKNKSYTEAERWKYFGQEDHERLYSKSDFMERITNSGFKMNALDINYFGKEVYERFGISRTSVLYVVKK</sequence>
<dbReference type="EMBL" id="CP025791">
    <property type="protein sequence ID" value="AUP78182.1"/>
    <property type="molecule type" value="Genomic_DNA"/>
</dbReference>
<dbReference type="Gene3D" id="3.40.50.150">
    <property type="entry name" value="Vaccinia Virus protein VP39"/>
    <property type="match status" value="1"/>
</dbReference>